<sequence>MRKALIVTAAAAGAIAAVGSAGSAMAQNSGVWAADAALINADASSLAHWQICGQNVLATSFGQVCDNRDHIGSGPQSGVWAAGPALANLDASSALHWQICGQNIAVSPSLEQVCKNYDHVTHAAE</sequence>
<reference evidence="2 3" key="1">
    <citation type="submission" date="2019-10" db="EMBL/GenBank/DDBJ databases">
        <title>Glycomyces albidus sp. nov., a novel actinomycete isolated from rhizosphere soil of wheat (Triticum aestivum L.).</title>
        <authorList>
            <person name="Qian L."/>
        </authorList>
    </citation>
    <scope>NUCLEOTIDE SEQUENCE [LARGE SCALE GENOMIC DNA]</scope>
    <source>
        <strain evidence="2 3">NEAU-7082</strain>
    </source>
</reference>
<feature type="chain" id="PRO_5026919402" evidence="1">
    <location>
        <begin position="27"/>
        <end position="125"/>
    </location>
</feature>
<keyword evidence="1" id="KW-0732">Signal</keyword>
<feature type="signal peptide" evidence="1">
    <location>
        <begin position="1"/>
        <end position="26"/>
    </location>
</feature>
<organism evidence="2 3">
    <name type="scientific">Glycomyces albidus</name>
    <dbReference type="NCBI Taxonomy" id="2656774"/>
    <lineage>
        <taxon>Bacteria</taxon>
        <taxon>Bacillati</taxon>
        <taxon>Actinomycetota</taxon>
        <taxon>Actinomycetes</taxon>
        <taxon>Glycomycetales</taxon>
        <taxon>Glycomycetaceae</taxon>
        <taxon>Glycomyces</taxon>
    </lineage>
</organism>
<dbReference type="EMBL" id="WIAO01000013">
    <property type="protein sequence ID" value="MQM26311.1"/>
    <property type="molecule type" value="Genomic_DNA"/>
</dbReference>
<comment type="caution">
    <text evidence="2">The sequence shown here is derived from an EMBL/GenBank/DDBJ whole genome shotgun (WGS) entry which is preliminary data.</text>
</comment>
<evidence type="ECO:0000313" key="2">
    <source>
        <dbReference type="EMBL" id="MQM26311.1"/>
    </source>
</evidence>
<dbReference type="RefSeq" id="WP_153025486.1">
    <property type="nucleotide sequence ID" value="NZ_WIAO01000013.1"/>
</dbReference>
<proteinExistence type="predicted"/>
<gene>
    <name evidence="2" type="ORF">GFD30_12125</name>
</gene>
<evidence type="ECO:0000313" key="3">
    <source>
        <dbReference type="Proteomes" id="UP000477750"/>
    </source>
</evidence>
<dbReference type="Proteomes" id="UP000477750">
    <property type="component" value="Unassembled WGS sequence"/>
</dbReference>
<protein>
    <submittedName>
        <fullName evidence="2">Uncharacterized protein</fullName>
    </submittedName>
</protein>
<dbReference type="AlphaFoldDB" id="A0A6L5G9N4"/>
<keyword evidence="3" id="KW-1185">Reference proteome</keyword>
<name>A0A6L5G9N4_9ACTN</name>
<accession>A0A6L5G9N4</accession>
<evidence type="ECO:0000256" key="1">
    <source>
        <dbReference type="SAM" id="SignalP"/>
    </source>
</evidence>